<keyword evidence="1" id="KW-0732">Signal</keyword>
<reference evidence="2" key="2">
    <citation type="journal article" date="2022" name="Res Sq">
        <title>Comparative Genomics Reveals Insights into the Divergent Evolution of Astigmatic Mites and Household Pest Adaptations.</title>
        <authorList>
            <person name="Xiong Q."/>
            <person name="Wan A.T.-Y."/>
            <person name="Liu X.-Y."/>
            <person name="Fung C.S.-H."/>
            <person name="Xiao X."/>
            <person name="Malainual N."/>
            <person name="Hou J."/>
            <person name="Wang L."/>
            <person name="Wang M."/>
            <person name="Yang K."/>
            <person name="Cui Y."/>
            <person name="Leung E."/>
            <person name="Nong W."/>
            <person name="Shin S.-K."/>
            <person name="Au S."/>
            <person name="Jeong K.Y."/>
            <person name="Chew F.T."/>
            <person name="Hui J."/>
            <person name="Leung T.F."/>
            <person name="Tungtrongchitr A."/>
            <person name="Zhong N."/>
            <person name="Liu Z."/>
            <person name="Tsui S."/>
        </authorList>
    </citation>
    <scope>NUCLEOTIDE SEQUENCE</scope>
    <source>
        <strain evidence="2">Derf</strain>
        <tissue evidence="2">Whole organism</tissue>
    </source>
</reference>
<keyword evidence="3" id="KW-1185">Reference proteome</keyword>
<evidence type="ECO:0000313" key="2">
    <source>
        <dbReference type="EMBL" id="KAH9494009.1"/>
    </source>
</evidence>
<dbReference type="AlphaFoldDB" id="A0A922KZG2"/>
<comment type="caution">
    <text evidence="2">The sequence shown here is derived from an EMBL/GenBank/DDBJ whole genome shotgun (WGS) entry which is preliminary data.</text>
</comment>
<evidence type="ECO:0000313" key="3">
    <source>
        <dbReference type="Proteomes" id="UP000790347"/>
    </source>
</evidence>
<organism evidence="2 3">
    <name type="scientific">Dermatophagoides farinae</name>
    <name type="common">American house dust mite</name>
    <dbReference type="NCBI Taxonomy" id="6954"/>
    <lineage>
        <taxon>Eukaryota</taxon>
        <taxon>Metazoa</taxon>
        <taxon>Ecdysozoa</taxon>
        <taxon>Arthropoda</taxon>
        <taxon>Chelicerata</taxon>
        <taxon>Arachnida</taxon>
        <taxon>Acari</taxon>
        <taxon>Acariformes</taxon>
        <taxon>Sarcoptiformes</taxon>
        <taxon>Astigmata</taxon>
        <taxon>Psoroptidia</taxon>
        <taxon>Analgoidea</taxon>
        <taxon>Pyroglyphidae</taxon>
        <taxon>Dermatophagoidinae</taxon>
        <taxon>Dermatophagoides</taxon>
    </lineage>
</organism>
<feature type="chain" id="PRO_5038138477" evidence="1">
    <location>
        <begin position="20"/>
        <end position="77"/>
    </location>
</feature>
<reference evidence="2" key="1">
    <citation type="submission" date="2013-05" db="EMBL/GenBank/DDBJ databases">
        <authorList>
            <person name="Yim A.K.Y."/>
            <person name="Chan T.F."/>
            <person name="Ji K.M."/>
            <person name="Liu X.Y."/>
            <person name="Zhou J.W."/>
            <person name="Li R.Q."/>
            <person name="Yang K.Y."/>
            <person name="Li J."/>
            <person name="Li M."/>
            <person name="Law P.T.W."/>
            <person name="Wu Y.L."/>
            <person name="Cai Z.L."/>
            <person name="Qin H."/>
            <person name="Bao Y."/>
            <person name="Leung R.K.K."/>
            <person name="Ng P.K.S."/>
            <person name="Zou J."/>
            <person name="Zhong X.J."/>
            <person name="Ran P.X."/>
            <person name="Zhong N.S."/>
            <person name="Liu Z.G."/>
            <person name="Tsui S.K.W."/>
        </authorList>
    </citation>
    <scope>NUCLEOTIDE SEQUENCE</scope>
    <source>
        <strain evidence="2">Derf</strain>
        <tissue evidence="2">Whole organism</tissue>
    </source>
</reference>
<dbReference type="Proteomes" id="UP000790347">
    <property type="component" value="Unassembled WGS sequence"/>
</dbReference>
<sequence>MRLLFISLFAFVLATTTTTTVYGFGDIFRSISSCPPEPQQCYNVKPQDEFKNMICFANIVSEVEFVNQDGCLTFEII</sequence>
<gene>
    <name evidence="2" type="ORF">DERF_014733</name>
</gene>
<proteinExistence type="predicted"/>
<accession>A0A922KZG2</accession>
<feature type="signal peptide" evidence="1">
    <location>
        <begin position="1"/>
        <end position="19"/>
    </location>
</feature>
<protein>
    <submittedName>
        <fullName evidence="2">Uncharacterized protein</fullName>
    </submittedName>
</protein>
<evidence type="ECO:0000256" key="1">
    <source>
        <dbReference type="SAM" id="SignalP"/>
    </source>
</evidence>
<name>A0A922KZG2_DERFA</name>
<dbReference type="EMBL" id="ASGP02000008">
    <property type="protein sequence ID" value="KAH9494009.1"/>
    <property type="molecule type" value="Genomic_DNA"/>
</dbReference>